<reference evidence="7 8" key="1">
    <citation type="submission" date="2018-07" db="EMBL/GenBank/DDBJ databases">
        <title>The role of parmesan cheese in vectoring bovine microbiota.</title>
        <authorList>
            <person name="Lugli G.A."/>
            <person name="Milani C."/>
        </authorList>
    </citation>
    <scope>NUCLEOTIDE SEQUENCE [LARGE SCALE GENOMIC DNA]</scope>
    <source>
        <strain evidence="7 8">BMONG18</strain>
    </source>
</reference>
<keyword evidence="4 5" id="KW-0472">Membrane</keyword>
<evidence type="ECO:0000313" key="8">
    <source>
        <dbReference type="Proteomes" id="UP000285266"/>
    </source>
</evidence>
<feature type="transmembrane region" description="Helical" evidence="5">
    <location>
        <begin position="190"/>
        <end position="212"/>
    </location>
</feature>
<sequence length="331" mass="35496">MKGRRVRYFLGKIGLFLLTLWAAITVNFILPRLMPGSPADAAVAKLSQNGPVTPEMRASIEAQLGVPKGNIFSQYLEYLNNVIHFNFGVSYSNFPSNVSTLIANSLPWTLTLVGVVTVLSFIIGTVLGAVMAWRRGHSIDTIGSVGGSFLSAFPAFWLALMLLYFLGYLAGAFPTSGAYSAENVPGFSGAFIGDALSHAVLPGLTILLTSLGGSIMGMRNTMISTLGDDYVTFAQANGLHQHTVVLKYAARNALLPNLTSFGLQIGGVVGGSLLVEQVFSYPGVGQLLYQAVSNQDYPLMQAIFLMITISVLTANFIVDILYGVLDPRTRR</sequence>
<evidence type="ECO:0000256" key="1">
    <source>
        <dbReference type="ARBA" id="ARBA00004141"/>
    </source>
</evidence>
<dbReference type="InterPro" id="IPR000515">
    <property type="entry name" value="MetI-like"/>
</dbReference>
<feature type="transmembrane region" description="Helical" evidence="5">
    <location>
        <begin position="145"/>
        <end position="170"/>
    </location>
</feature>
<dbReference type="GO" id="GO:0055085">
    <property type="term" value="P:transmembrane transport"/>
    <property type="evidence" value="ECO:0007669"/>
    <property type="project" value="InterPro"/>
</dbReference>
<comment type="caution">
    <text evidence="7">The sequence shown here is derived from an EMBL/GenBank/DDBJ whole genome shotgun (WGS) entry which is preliminary data.</text>
</comment>
<feature type="transmembrane region" description="Helical" evidence="5">
    <location>
        <begin position="108"/>
        <end position="133"/>
    </location>
</feature>
<comment type="subcellular location">
    <subcellularLocation>
        <location evidence="5">Cell membrane</location>
        <topology evidence="5">Multi-pass membrane protein</topology>
    </subcellularLocation>
    <subcellularLocation>
        <location evidence="1">Membrane</location>
        <topology evidence="1">Multi-pass membrane protein</topology>
    </subcellularLocation>
</comment>
<dbReference type="Pfam" id="PF00528">
    <property type="entry name" value="BPD_transp_1"/>
    <property type="match status" value="1"/>
</dbReference>
<evidence type="ECO:0000313" key="7">
    <source>
        <dbReference type="EMBL" id="ROT86824.1"/>
    </source>
</evidence>
<dbReference type="RefSeq" id="WP_244924819.1">
    <property type="nucleotide sequence ID" value="NZ_QRAJ01000005.1"/>
</dbReference>
<organism evidence="7 8">
    <name type="scientific">Bifidobacterium mongoliense</name>
    <dbReference type="NCBI Taxonomy" id="518643"/>
    <lineage>
        <taxon>Bacteria</taxon>
        <taxon>Bacillati</taxon>
        <taxon>Actinomycetota</taxon>
        <taxon>Actinomycetes</taxon>
        <taxon>Bifidobacteriales</taxon>
        <taxon>Bifidobacteriaceae</taxon>
        <taxon>Bifidobacterium</taxon>
    </lineage>
</organism>
<dbReference type="InterPro" id="IPR035906">
    <property type="entry name" value="MetI-like_sf"/>
</dbReference>
<dbReference type="SUPFAM" id="SSF161098">
    <property type="entry name" value="MetI-like"/>
    <property type="match status" value="1"/>
</dbReference>
<evidence type="ECO:0000256" key="5">
    <source>
        <dbReference type="RuleBase" id="RU363032"/>
    </source>
</evidence>
<comment type="similarity">
    <text evidence="5">Belongs to the binding-protein-dependent transport system permease family.</text>
</comment>
<feature type="transmembrane region" description="Helical" evidence="5">
    <location>
        <begin position="261"/>
        <end position="279"/>
    </location>
</feature>
<dbReference type="PANTHER" id="PTHR43376:SF1">
    <property type="entry name" value="OLIGOPEPTIDE TRANSPORT SYSTEM PERMEASE PROTEIN"/>
    <property type="match status" value="1"/>
</dbReference>
<evidence type="ECO:0000259" key="6">
    <source>
        <dbReference type="PROSITE" id="PS50928"/>
    </source>
</evidence>
<dbReference type="AlphaFoldDB" id="A0A423UDN4"/>
<proteinExistence type="inferred from homology"/>
<name>A0A423UDN4_9BIFI</name>
<keyword evidence="2 5" id="KW-0812">Transmembrane</keyword>
<feature type="transmembrane region" description="Helical" evidence="5">
    <location>
        <begin position="9"/>
        <end position="30"/>
    </location>
</feature>
<keyword evidence="3 5" id="KW-1133">Transmembrane helix</keyword>
<evidence type="ECO:0000256" key="4">
    <source>
        <dbReference type="ARBA" id="ARBA00023136"/>
    </source>
</evidence>
<keyword evidence="5" id="KW-0813">Transport</keyword>
<feature type="transmembrane region" description="Helical" evidence="5">
    <location>
        <begin position="299"/>
        <end position="325"/>
    </location>
</feature>
<evidence type="ECO:0000256" key="3">
    <source>
        <dbReference type="ARBA" id="ARBA00022989"/>
    </source>
</evidence>
<dbReference type="PANTHER" id="PTHR43376">
    <property type="entry name" value="OLIGOPEPTIDE TRANSPORT SYSTEM PERMEASE PROTEIN"/>
    <property type="match status" value="1"/>
</dbReference>
<evidence type="ECO:0000256" key="2">
    <source>
        <dbReference type="ARBA" id="ARBA00022692"/>
    </source>
</evidence>
<dbReference type="GO" id="GO:0005886">
    <property type="term" value="C:plasma membrane"/>
    <property type="evidence" value="ECO:0007669"/>
    <property type="project" value="UniProtKB-SubCell"/>
</dbReference>
<accession>A0A423UDN4</accession>
<feature type="domain" description="ABC transmembrane type-1" evidence="6">
    <location>
        <begin position="106"/>
        <end position="318"/>
    </location>
</feature>
<dbReference type="Proteomes" id="UP000285266">
    <property type="component" value="Unassembled WGS sequence"/>
</dbReference>
<protein>
    <submittedName>
        <fullName evidence="7">Peptide ABC transporter permease</fullName>
    </submittedName>
</protein>
<dbReference type="PROSITE" id="PS50928">
    <property type="entry name" value="ABC_TM1"/>
    <property type="match status" value="1"/>
</dbReference>
<dbReference type="Gene3D" id="1.10.3720.10">
    <property type="entry name" value="MetI-like"/>
    <property type="match status" value="1"/>
</dbReference>
<dbReference type="EMBL" id="QRAJ01000005">
    <property type="protein sequence ID" value="ROT86824.1"/>
    <property type="molecule type" value="Genomic_DNA"/>
</dbReference>
<gene>
    <name evidence="7" type="ORF">BMONG18_1114</name>
</gene>
<dbReference type="CDD" id="cd06261">
    <property type="entry name" value="TM_PBP2"/>
    <property type="match status" value="1"/>
</dbReference>